<dbReference type="Proteomes" id="UP000199258">
    <property type="component" value="Unassembled WGS sequence"/>
</dbReference>
<reference evidence="1 2" key="1">
    <citation type="submission" date="2016-10" db="EMBL/GenBank/DDBJ databases">
        <authorList>
            <person name="de Groot N.N."/>
        </authorList>
    </citation>
    <scope>NUCLEOTIDE SEQUENCE [LARGE SCALE GENOMIC DNA]</scope>
    <source>
        <strain evidence="1 2">NP_1H</strain>
    </source>
</reference>
<protein>
    <submittedName>
        <fullName evidence="1">Uncharacterized protein</fullName>
    </submittedName>
</protein>
<name>A0A1G8MNQ3_9MICC</name>
<dbReference type="EMBL" id="FNDT01000019">
    <property type="protein sequence ID" value="SDI69581.1"/>
    <property type="molecule type" value="Genomic_DNA"/>
</dbReference>
<dbReference type="OrthoDB" id="342114at2"/>
<organism evidence="1 2">
    <name type="scientific">Arthrobacter subterraneus</name>
    <dbReference type="NCBI Taxonomy" id="335973"/>
    <lineage>
        <taxon>Bacteria</taxon>
        <taxon>Bacillati</taxon>
        <taxon>Actinomycetota</taxon>
        <taxon>Actinomycetes</taxon>
        <taxon>Micrococcales</taxon>
        <taxon>Micrococcaceae</taxon>
        <taxon>Arthrobacter</taxon>
    </lineage>
</organism>
<evidence type="ECO:0000313" key="2">
    <source>
        <dbReference type="Proteomes" id="UP000199258"/>
    </source>
</evidence>
<dbReference type="STRING" id="335973.SAMN04488693_1193"/>
<keyword evidence="2" id="KW-1185">Reference proteome</keyword>
<dbReference type="RefSeq" id="WP_139186283.1">
    <property type="nucleotide sequence ID" value="NZ_FNDT01000019.1"/>
</dbReference>
<accession>A0A1G8MNQ3</accession>
<gene>
    <name evidence="1" type="ORF">SAMN04488693_1193</name>
</gene>
<sequence>MIEDTGGTPGSDEGMQTHEVEFSRLTLDRGVAVGRRWKRAAHQVGGLQWSINGEPLALILQEARSSLPKEGRRLTADLYYSVLQRSKDDYGDAGRDALRFLLGEDEWEEFPGRTPLLIGECLHVECAVISAVIDRQDETVTWRRFQAHQPGPDVEGYLFPSTLTYTFDREQHDTVLRRAKTLV</sequence>
<dbReference type="AlphaFoldDB" id="A0A1G8MNQ3"/>
<proteinExistence type="predicted"/>
<evidence type="ECO:0000313" key="1">
    <source>
        <dbReference type="EMBL" id="SDI69581.1"/>
    </source>
</evidence>